<feature type="region of interest" description="Disordered" evidence="1">
    <location>
        <begin position="1"/>
        <end position="21"/>
    </location>
</feature>
<accession>A0AAD9R6W4</accession>
<evidence type="ECO:0000256" key="1">
    <source>
        <dbReference type="SAM" id="MobiDB-lite"/>
    </source>
</evidence>
<sequence length="287" mass="32784">MLQGQFSQSHRKNAGGWSPTHKERCCHGLLPFSGKKGISCIWCSSVSCVPALTVPTTDMVLQIDAKIEREERRSMRHKRDEVLGRCNQNWIGSLLCKKKSFRKEQQSYNLKVLLLITDSKSYDGVSKPAVVLRNMGTEVFALGIGKRYSIRQLIQIASNRRHIFTVDFRNLGSLVRALKEKACKGRKACPRYTARTFDVNLTTGFYLVSLKDQANQETYWLSPFSHSYSKQNLTLVLLLLLREAWVCPTSNAVFNLSRTWSIPSLYRVNTPELVLCCITPELKRYLD</sequence>
<dbReference type="PANTHER" id="PTHR24020">
    <property type="entry name" value="COLLAGEN ALPHA"/>
    <property type="match status" value="1"/>
</dbReference>
<proteinExistence type="predicted"/>
<dbReference type="GO" id="GO:0005581">
    <property type="term" value="C:collagen trimer"/>
    <property type="evidence" value="ECO:0007669"/>
    <property type="project" value="UniProtKB-KW"/>
</dbReference>
<evidence type="ECO:0000259" key="2">
    <source>
        <dbReference type="PROSITE" id="PS50234"/>
    </source>
</evidence>
<keyword evidence="3" id="KW-0176">Collagen</keyword>
<reference evidence="3" key="1">
    <citation type="journal article" date="2023" name="G3 (Bethesda)">
        <title>Whole genome assembly and annotation of the endangered Caribbean coral Acropora cervicornis.</title>
        <authorList>
            <person name="Selwyn J.D."/>
            <person name="Vollmer S.V."/>
        </authorList>
    </citation>
    <scope>NUCLEOTIDE SEQUENCE</scope>
    <source>
        <strain evidence="3">K2</strain>
    </source>
</reference>
<gene>
    <name evidence="3" type="ORF">P5673_000393</name>
</gene>
<organism evidence="3 4">
    <name type="scientific">Acropora cervicornis</name>
    <name type="common">Staghorn coral</name>
    <dbReference type="NCBI Taxonomy" id="6130"/>
    <lineage>
        <taxon>Eukaryota</taxon>
        <taxon>Metazoa</taxon>
        <taxon>Cnidaria</taxon>
        <taxon>Anthozoa</taxon>
        <taxon>Hexacorallia</taxon>
        <taxon>Scleractinia</taxon>
        <taxon>Astrocoeniina</taxon>
        <taxon>Acroporidae</taxon>
        <taxon>Acropora</taxon>
    </lineage>
</organism>
<comment type="caution">
    <text evidence="3">The sequence shown here is derived from an EMBL/GenBank/DDBJ whole genome shotgun (WGS) entry which is preliminary data.</text>
</comment>
<dbReference type="Proteomes" id="UP001249851">
    <property type="component" value="Unassembled WGS sequence"/>
</dbReference>
<dbReference type="InterPro" id="IPR036465">
    <property type="entry name" value="vWFA_dom_sf"/>
</dbReference>
<dbReference type="EMBL" id="JARQWQ010000001">
    <property type="protein sequence ID" value="KAK2574252.1"/>
    <property type="molecule type" value="Genomic_DNA"/>
</dbReference>
<evidence type="ECO:0000313" key="3">
    <source>
        <dbReference type="EMBL" id="KAK2574252.1"/>
    </source>
</evidence>
<evidence type="ECO:0000313" key="4">
    <source>
        <dbReference type="Proteomes" id="UP001249851"/>
    </source>
</evidence>
<name>A0AAD9R6W4_ACRCE</name>
<feature type="domain" description="VWFA" evidence="2">
    <location>
        <begin position="111"/>
        <end position="178"/>
    </location>
</feature>
<reference evidence="3" key="2">
    <citation type="journal article" date="2023" name="Science">
        <title>Genomic signatures of disease resistance in endangered staghorn corals.</title>
        <authorList>
            <person name="Vollmer S.V."/>
            <person name="Selwyn J.D."/>
            <person name="Despard B.A."/>
            <person name="Roesel C.L."/>
        </authorList>
    </citation>
    <scope>NUCLEOTIDE SEQUENCE</scope>
    <source>
        <strain evidence="3">K2</strain>
    </source>
</reference>
<dbReference type="SUPFAM" id="SSF53300">
    <property type="entry name" value="vWA-like"/>
    <property type="match status" value="1"/>
</dbReference>
<keyword evidence="4" id="KW-1185">Reference proteome</keyword>
<dbReference type="InterPro" id="IPR050525">
    <property type="entry name" value="ECM_Assembly_Org"/>
</dbReference>
<dbReference type="Pfam" id="PF00092">
    <property type="entry name" value="VWA"/>
    <property type="match status" value="1"/>
</dbReference>
<dbReference type="PANTHER" id="PTHR24020:SF20">
    <property type="entry name" value="PH DOMAIN-CONTAINING PROTEIN"/>
    <property type="match status" value="1"/>
</dbReference>
<dbReference type="Gene3D" id="3.40.50.410">
    <property type="entry name" value="von Willebrand factor, type A domain"/>
    <property type="match status" value="1"/>
</dbReference>
<dbReference type="AlphaFoldDB" id="A0AAD9R6W4"/>
<protein>
    <submittedName>
        <fullName evidence="3">Collagen alpha-1(XIV) chain</fullName>
    </submittedName>
</protein>
<dbReference type="InterPro" id="IPR002035">
    <property type="entry name" value="VWF_A"/>
</dbReference>
<dbReference type="PROSITE" id="PS50234">
    <property type="entry name" value="VWFA"/>
    <property type="match status" value="1"/>
</dbReference>